<feature type="domain" description="Fibronectin type-III" evidence="3">
    <location>
        <begin position="496"/>
        <end position="592"/>
    </location>
</feature>
<sequence length="640" mass="68657">MHPLLQKVLRNRIILLIAFLVISFKTQAPAQEGFQTVTPLNPVAIDAGAGTADKPQSKVFQYDDKFWAVLANSTGTQLYRLDGLSWTHIRQLTTRRGRADVKVANGVVHVFVFQNNVSQLISLQYVASNATFVPWSNRTTIVNFQFNNQVGFATIDMDGHNRMWVAYVRNTEVQVQWSDTPYSNWSAPITIENGVRSDDGAAVIAMPGKIGVFWSNQVTQRFGFKTHLDGTSPTNWTQTEQPASQSALNVGGGMADDHMNMAVAGDGTLYCAVKTSYNNVNHPLIALLVRRPSGVWDDLYQVSNTGTTPMAILNDAQNKLKVVYASQTYDAEILYKETATPNISFGPVHTLIGGSDSYRNPTSMKANYQTQTVILATHRLDGVAAGVLATDGGQVIPPSAPTLVSPSNNATGVVLPPTLSWNAVTGATSYHLQVSSNSDFSNPVYNTDGLTGTSAEVPGLSYATQYHWRVRAANSAGAGDWSARAFTTETEPVTVPPTPSLVSPSNNATDVVLPPTLSWDAVTGATSYHLQVSSNSDFSNPVYNTDGLTGTSAEVPGLSYATQYHWRVRAANSTGAGDWSAARAFTTETEPVTVPPAPSLVSPSNNATGVVLPPTLSWNAVTGATSYHLQVSANSDFSGS</sequence>
<dbReference type="InterPro" id="IPR050964">
    <property type="entry name" value="Striated_Muscle_Regulatory"/>
</dbReference>
<dbReference type="Gene3D" id="2.60.40.10">
    <property type="entry name" value="Immunoglobulins"/>
    <property type="match status" value="3"/>
</dbReference>
<evidence type="ECO:0000313" key="4">
    <source>
        <dbReference type="EMBL" id="MFC4874935.1"/>
    </source>
</evidence>
<comment type="caution">
    <text evidence="4">The sequence shown here is derived from an EMBL/GenBank/DDBJ whole genome shotgun (WGS) entry which is preliminary data.</text>
</comment>
<evidence type="ECO:0000256" key="1">
    <source>
        <dbReference type="ARBA" id="ARBA00022737"/>
    </source>
</evidence>
<evidence type="ECO:0000256" key="2">
    <source>
        <dbReference type="SAM" id="SignalP"/>
    </source>
</evidence>
<dbReference type="Pfam" id="PF00041">
    <property type="entry name" value="fn3"/>
    <property type="match status" value="1"/>
</dbReference>
<dbReference type="SMART" id="SM00060">
    <property type="entry name" value="FN3"/>
    <property type="match status" value="2"/>
</dbReference>
<feature type="signal peptide" evidence="2">
    <location>
        <begin position="1"/>
        <end position="30"/>
    </location>
</feature>
<gene>
    <name evidence="4" type="ORF">ACFPFU_24745</name>
</gene>
<reference evidence="5" key="1">
    <citation type="journal article" date="2019" name="Int. J. Syst. Evol. Microbiol.">
        <title>The Global Catalogue of Microorganisms (GCM) 10K type strain sequencing project: providing services to taxonomists for standard genome sequencing and annotation.</title>
        <authorList>
            <consortium name="The Broad Institute Genomics Platform"/>
            <consortium name="The Broad Institute Genome Sequencing Center for Infectious Disease"/>
            <person name="Wu L."/>
            <person name="Ma J."/>
        </authorList>
    </citation>
    <scope>NUCLEOTIDE SEQUENCE [LARGE SCALE GENOMIC DNA]</scope>
    <source>
        <strain evidence="5">CGMCC 4.7466</strain>
    </source>
</reference>
<dbReference type="PROSITE" id="PS50853">
    <property type="entry name" value="FN3"/>
    <property type="match status" value="2"/>
</dbReference>
<name>A0ABV9T841_9BACT</name>
<keyword evidence="2" id="KW-0732">Signal</keyword>
<feature type="non-terminal residue" evidence="4">
    <location>
        <position position="640"/>
    </location>
</feature>
<evidence type="ECO:0000259" key="3">
    <source>
        <dbReference type="PROSITE" id="PS50853"/>
    </source>
</evidence>
<accession>A0ABV9T841</accession>
<dbReference type="PANTHER" id="PTHR13817">
    <property type="entry name" value="TITIN"/>
    <property type="match status" value="1"/>
</dbReference>
<dbReference type="Proteomes" id="UP001595818">
    <property type="component" value="Unassembled WGS sequence"/>
</dbReference>
<dbReference type="SUPFAM" id="SSF49265">
    <property type="entry name" value="Fibronectin type III"/>
    <property type="match status" value="1"/>
</dbReference>
<feature type="domain" description="Fibronectin type-III" evidence="3">
    <location>
        <begin position="397"/>
        <end position="493"/>
    </location>
</feature>
<dbReference type="CDD" id="cd00063">
    <property type="entry name" value="FN3"/>
    <property type="match status" value="2"/>
</dbReference>
<dbReference type="InterPro" id="IPR003961">
    <property type="entry name" value="FN3_dom"/>
</dbReference>
<dbReference type="RefSeq" id="WP_377069270.1">
    <property type="nucleotide sequence ID" value="NZ_JBHSJJ010000025.1"/>
</dbReference>
<organism evidence="4 5">
    <name type="scientific">Negadavirga shengliensis</name>
    <dbReference type="NCBI Taxonomy" id="1389218"/>
    <lineage>
        <taxon>Bacteria</taxon>
        <taxon>Pseudomonadati</taxon>
        <taxon>Bacteroidota</taxon>
        <taxon>Cytophagia</taxon>
        <taxon>Cytophagales</taxon>
        <taxon>Cyclobacteriaceae</taxon>
        <taxon>Negadavirga</taxon>
    </lineage>
</organism>
<feature type="chain" id="PRO_5045849578" evidence="2">
    <location>
        <begin position="31"/>
        <end position="640"/>
    </location>
</feature>
<evidence type="ECO:0000313" key="5">
    <source>
        <dbReference type="Proteomes" id="UP001595818"/>
    </source>
</evidence>
<dbReference type="PANTHER" id="PTHR13817:SF73">
    <property type="entry name" value="FIBRONECTIN TYPE-III DOMAIN-CONTAINING PROTEIN"/>
    <property type="match status" value="1"/>
</dbReference>
<dbReference type="SUPFAM" id="SSF89372">
    <property type="entry name" value="Fucose-specific lectin"/>
    <property type="match status" value="1"/>
</dbReference>
<proteinExistence type="predicted"/>
<keyword evidence="5" id="KW-1185">Reference proteome</keyword>
<protein>
    <submittedName>
        <fullName evidence="4">Fibronectin type III domain-containing protein</fullName>
    </submittedName>
</protein>
<keyword evidence="1" id="KW-0677">Repeat</keyword>
<dbReference type="EMBL" id="JBHSJJ010000025">
    <property type="protein sequence ID" value="MFC4874935.1"/>
    <property type="molecule type" value="Genomic_DNA"/>
</dbReference>
<dbReference type="InterPro" id="IPR036116">
    <property type="entry name" value="FN3_sf"/>
</dbReference>
<dbReference type="InterPro" id="IPR013783">
    <property type="entry name" value="Ig-like_fold"/>
</dbReference>